<dbReference type="Proteomes" id="UP001221757">
    <property type="component" value="Unassembled WGS sequence"/>
</dbReference>
<evidence type="ECO:0000313" key="2">
    <source>
        <dbReference type="EMBL" id="KAJ7708708.1"/>
    </source>
</evidence>
<comment type="caution">
    <text evidence="2">The sequence shown here is derived from an EMBL/GenBank/DDBJ whole genome shotgun (WGS) entry which is preliminary data.</text>
</comment>
<feature type="compositionally biased region" description="Basic and acidic residues" evidence="1">
    <location>
        <begin position="1"/>
        <end position="18"/>
    </location>
</feature>
<protein>
    <submittedName>
        <fullName evidence="2">Uncharacterized protein</fullName>
    </submittedName>
</protein>
<dbReference type="AlphaFoldDB" id="A0AAD7MAZ0"/>
<accession>A0AAD7MAZ0</accession>
<feature type="region of interest" description="Disordered" evidence="1">
    <location>
        <begin position="1"/>
        <end position="151"/>
    </location>
</feature>
<keyword evidence="3" id="KW-1185">Reference proteome</keyword>
<organism evidence="2 3">
    <name type="scientific">Mycena rosella</name>
    <name type="common">Pink bonnet</name>
    <name type="synonym">Agaricus rosellus</name>
    <dbReference type="NCBI Taxonomy" id="1033263"/>
    <lineage>
        <taxon>Eukaryota</taxon>
        <taxon>Fungi</taxon>
        <taxon>Dikarya</taxon>
        <taxon>Basidiomycota</taxon>
        <taxon>Agaricomycotina</taxon>
        <taxon>Agaricomycetes</taxon>
        <taxon>Agaricomycetidae</taxon>
        <taxon>Agaricales</taxon>
        <taxon>Marasmiineae</taxon>
        <taxon>Mycenaceae</taxon>
        <taxon>Mycena</taxon>
    </lineage>
</organism>
<gene>
    <name evidence="2" type="ORF">B0H17DRAFT_1191212</name>
</gene>
<proteinExistence type="predicted"/>
<evidence type="ECO:0000313" key="3">
    <source>
        <dbReference type="Proteomes" id="UP001221757"/>
    </source>
</evidence>
<evidence type="ECO:0000256" key="1">
    <source>
        <dbReference type="SAM" id="MobiDB-lite"/>
    </source>
</evidence>
<dbReference type="EMBL" id="JARKIE010000003">
    <property type="protein sequence ID" value="KAJ7708708.1"/>
    <property type="molecule type" value="Genomic_DNA"/>
</dbReference>
<sequence>MPETPRDSWPHQLPHMDEQQMEGPETWEREEVDALAQPRDDEHATSLPPAEWHAKWQEDKAKWELERRQWQQHAQRRSPGSESATCPLPSREPAAPEPAVFSPSQPETGPRSGRRRELWEKLSRRPPWNTASPASFLIPPFIPRTTPNMFSLPPWRCMGNKRDKNAM</sequence>
<feature type="compositionally biased region" description="Basic and acidic residues" evidence="1">
    <location>
        <begin position="52"/>
        <end position="69"/>
    </location>
</feature>
<reference evidence="2" key="1">
    <citation type="submission" date="2023-03" db="EMBL/GenBank/DDBJ databases">
        <title>Massive genome expansion in bonnet fungi (Mycena s.s.) driven by repeated elements and novel gene families across ecological guilds.</title>
        <authorList>
            <consortium name="Lawrence Berkeley National Laboratory"/>
            <person name="Harder C.B."/>
            <person name="Miyauchi S."/>
            <person name="Viragh M."/>
            <person name="Kuo A."/>
            <person name="Thoen E."/>
            <person name="Andreopoulos B."/>
            <person name="Lu D."/>
            <person name="Skrede I."/>
            <person name="Drula E."/>
            <person name="Henrissat B."/>
            <person name="Morin E."/>
            <person name="Kohler A."/>
            <person name="Barry K."/>
            <person name="LaButti K."/>
            <person name="Morin E."/>
            <person name="Salamov A."/>
            <person name="Lipzen A."/>
            <person name="Mereny Z."/>
            <person name="Hegedus B."/>
            <person name="Baldrian P."/>
            <person name="Stursova M."/>
            <person name="Weitz H."/>
            <person name="Taylor A."/>
            <person name="Grigoriev I.V."/>
            <person name="Nagy L.G."/>
            <person name="Martin F."/>
            <person name="Kauserud H."/>
        </authorList>
    </citation>
    <scope>NUCLEOTIDE SEQUENCE</scope>
    <source>
        <strain evidence="2">CBHHK067</strain>
    </source>
</reference>
<name>A0AAD7MAZ0_MYCRO</name>